<reference evidence="1 2" key="1">
    <citation type="journal article" date="2022" name="bioRxiv">
        <title>The genome of the oomycete Peronosclerospora sorghi, a cosmopolitan pathogen of maize and sorghum, is inflated with dispersed pseudogenes.</title>
        <authorList>
            <person name="Fletcher K."/>
            <person name="Martin F."/>
            <person name="Isakeit T."/>
            <person name="Cavanaugh K."/>
            <person name="Magill C."/>
            <person name="Michelmore R."/>
        </authorList>
    </citation>
    <scope>NUCLEOTIDE SEQUENCE [LARGE SCALE GENOMIC DNA]</scope>
    <source>
        <strain evidence="1">P6</strain>
    </source>
</reference>
<keyword evidence="2" id="KW-1185">Reference proteome</keyword>
<organism evidence="1 2">
    <name type="scientific">Peronosclerospora sorghi</name>
    <dbReference type="NCBI Taxonomy" id="230839"/>
    <lineage>
        <taxon>Eukaryota</taxon>
        <taxon>Sar</taxon>
        <taxon>Stramenopiles</taxon>
        <taxon>Oomycota</taxon>
        <taxon>Peronosporomycetes</taxon>
        <taxon>Peronosporales</taxon>
        <taxon>Peronosporaceae</taxon>
        <taxon>Peronosclerospora</taxon>
    </lineage>
</organism>
<evidence type="ECO:0000313" key="2">
    <source>
        <dbReference type="Proteomes" id="UP001163321"/>
    </source>
</evidence>
<accession>A0ACC0W0E7</accession>
<proteinExistence type="predicted"/>
<sequence length="722" mass="79209">MSTLSFIYSLFLVGLVVHDGTASLASTTKSGLLPWVDVATPDSALTHQTSRGQTWSLIMSDEFETPGRSFEAGKDHMWTAMDKPDGVNSALQIYAPNKTGTACDDDTGTCYFYIESDIHETTLTTWNEYKTPPGLQNSTLYYRSGMVQSWNKFCFQGGLVTVRAQLPGITSKASKNPDAKSGSPHVRASHGDFYPTWPGIWLMGNLGRAIFTSSTARMWPFTYNECNETLFHSQNQRISACDANPGSGMNPHQGRGAPEIDIIEGGGTAISASIQIGPGMPKDFRKIRQSLDPDCLYTSTCTETGANGQDVPTAFYWNQRHHKSWYQGLRYGANNHCNRDAKLVQSWSAINGSLTKGITENVCTLDICPASYDVNCDMGWKDNGTDHWSVNTNGTCFAKTNAYIGAYLCNAGNKSPNCTQSGGATKAGDEFEYQMDAVSVFWDAHVGVYLGYVTYSMEWVMGDTGYLRWEVDGDVVFEIPSAAIVDPPQDPGQVNPKKLMIEEPMYFIFNVAISSAWNARPPNALSGYCYGNGTDPTVVALCDEFPLYMKIDYIRVYQDVSDASSMAYGCDPRTHPTKQWIKDHVDDYQDSKNLVTDVVGLAFCRSNDDCTVSTSGWSSVTSGQCVAGRCHCSANSWTGPRCTEPVSHDDAHHMYGPPVLLAFVVAALVTSLTTFVILYKVTQSKRQEARLRQRAVKMDGATEALLEENGAKVQKGPASNHV</sequence>
<dbReference type="EMBL" id="CM047584">
    <property type="protein sequence ID" value="KAI9911461.1"/>
    <property type="molecule type" value="Genomic_DNA"/>
</dbReference>
<gene>
    <name evidence="1" type="ORF">PsorP6_009732</name>
</gene>
<name>A0ACC0W0E7_9STRA</name>
<dbReference type="Proteomes" id="UP001163321">
    <property type="component" value="Chromosome 5"/>
</dbReference>
<protein>
    <submittedName>
        <fullName evidence="1">Uncharacterized protein</fullName>
    </submittedName>
</protein>
<comment type="caution">
    <text evidence="1">The sequence shown here is derived from an EMBL/GenBank/DDBJ whole genome shotgun (WGS) entry which is preliminary data.</text>
</comment>
<evidence type="ECO:0000313" key="1">
    <source>
        <dbReference type="EMBL" id="KAI9911461.1"/>
    </source>
</evidence>